<dbReference type="GO" id="GO:0016020">
    <property type="term" value="C:membrane"/>
    <property type="evidence" value="ECO:0007669"/>
    <property type="project" value="UniProtKB-SubCell"/>
</dbReference>
<dbReference type="EMBL" id="CP035467">
    <property type="protein sequence ID" value="QCW83173.1"/>
    <property type="molecule type" value="Genomic_DNA"/>
</dbReference>
<dbReference type="PANTHER" id="PTHR21716:SF4">
    <property type="entry name" value="TRANSMEMBRANE PROTEIN 245"/>
    <property type="match status" value="1"/>
</dbReference>
<dbReference type="STRING" id="675511.GCA_000341735_00309"/>
<feature type="transmembrane region" description="Helical" evidence="6">
    <location>
        <begin position="313"/>
        <end position="343"/>
    </location>
</feature>
<evidence type="ECO:0000256" key="2">
    <source>
        <dbReference type="ARBA" id="ARBA00009773"/>
    </source>
</evidence>
<dbReference type="KEGG" id="mbur:EQU24_13690"/>
<comment type="similarity">
    <text evidence="2">Belongs to the autoinducer-2 exporter (AI-2E) (TC 2.A.86) family.</text>
</comment>
<dbReference type="AlphaFoldDB" id="A0A4P9URK0"/>
<evidence type="ECO:0000256" key="3">
    <source>
        <dbReference type="ARBA" id="ARBA00022692"/>
    </source>
</evidence>
<keyword evidence="3 6" id="KW-0812">Transmembrane</keyword>
<evidence type="ECO:0000256" key="1">
    <source>
        <dbReference type="ARBA" id="ARBA00004141"/>
    </source>
</evidence>
<name>A0A4P9URK0_METBY</name>
<feature type="transmembrane region" description="Helical" evidence="6">
    <location>
        <begin position="66"/>
        <end position="88"/>
    </location>
</feature>
<dbReference type="Pfam" id="PF01594">
    <property type="entry name" value="AI-2E_transport"/>
    <property type="match status" value="1"/>
</dbReference>
<organism evidence="7 8">
    <name type="scientific">Methylotuvimicrobium buryatense</name>
    <name type="common">Methylomicrobium buryatense</name>
    <dbReference type="NCBI Taxonomy" id="95641"/>
    <lineage>
        <taxon>Bacteria</taxon>
        <taxon>Pseudomonadati</taxon>
        <taxon>Pseudomonadota</taxon>
        <taxon>Gammaproteobacteria</taxon>
        <taxon>Methylococcales</taxon>
        <taxon>Methylococcaceae</taxon>
        <taxon>Methylotuvimicrobium</taxon>
    </lineage>
</organism>
<keyword evidence="5 6" id="KW-0472">Membrane</keyword>
<sequence>MNYFAANSPLRYLIPGILLAGLLLLGYWVLSEFLLSLTWAFIIAYATWPAYRRLRTSLKDNGNLSASIMTGIIAMIIILAVFGLATLLQEEIKIAYQALAFNLLQGPYELPEPIKRIPWLGNYLQDWLDRLISDRASLTAQITDLARQSLGYLGKIMGGLGYYIMKIGIVTVTLFFCFRDGEDVMEQLHKGLVQFLGKHQDIYLHAIANTTSAVVYGLVLTALSQGLLAGLGFYIADVQAPALFGAITALLALVPMVGAALVWIPIGTTLIFIDRVSDGIGVLLWGSLVVSTIDNVVRPIIISGAGRVPFLVVFFGVLGGLASFGAVGLFLGPIILAVLLAVWRAWLEQQSEEPNINS</sequence>
<keyword evidence="8" id="KW-1185">Reference proteome</keyword>
<evidence type="ECO:0000256" key="5">
    <source>
        <dbReference type="ARBA" id="ARBA00023136"/>
    </source>
</evidence>
<protein>
    <submittedName>
        <fullName evidence="7">AI-2E family transporter</fullName>
    </submittedName>
</protein>
<feature type="transmembrane region" description="Helical" evidence="6">
    <location>
        <begin position="160"/>
        <end position="178"/>
    </location>
</feature>
<feature type="transmembrane region" description="Helical" evidence="6">
    <location>
        <begin position="242"/>
        <end position="264"/>
    </location>
</feature>
<feature type="transmembrane region" description="Helical" evidence="6">
    <location>
        <begin position="276"/>
        <end position="293"/>
    </location>
</feature>
<dbReference type="Proteomes" id="UP000305881">
    <property type="component" value="Chromosome"/>
</dbReference>
<evidence type="ECO:0000256" key="4">
    <source>
        <dbReference type="ARBA" id="ARBA00022989"/>
    </source>
</evidence>
<comment type="subcellular location">
    <subcellularLocation>
        <location evidence="1">Membrane</location>
        <topology evidence="1">Multi-pass membrane protein</topology>
    </subcellularLocation>
</comment>
<reference evidence="8" key="1">
    <citation type="journal article" date="2019" name="J. Bacteriol.">
        <title>A Mutagenic Screen Identifies a TonB-Dependent Receptor Required for the Lanthanide Metal Switch in the Type I Methanotroph 'Methylotuvimicrobium buryatense' 5GB1C.</title>
        <authorList>
            <person name="Groom J.D."/>
            <person name="Ford S.M."/>
            <person name="Pesesky M.W."/>
            <person name="Lidstrom M.E."/>
        </authorList>
    </citation>
    <scope>NUCLEOTIDE SEQUENCE [LARGE SCALE GENOMIC DNA]</scope>
    <source>
        <strain evidence="8">5GB1C</strain>
    </source>
</reference>
<evidence type="ECO:0000256" key="6">
    <source>
        <dbReference type="SAM" id="Phobius"/>
    </source>
</evidence>
<proteinExistence type="inferred from homology"/>
<accession>A0A4P9URK0</accession>
<evidence type="ECO:0000313" key="7">
    <source>
        <dbReference type="EMBL" id="QCW83173.1"/>
    </source>
</evidence>
<feature type="transmembrane region" description="Helical" evidence="6">
    <location>
        <begin position="12"/>
        <end position="30"/>
    </location>
</feature>
<gene>
    <name evidence="7" type="ORF">EQU24_13690</name>
</gene>
<dbReference type="RefSeq" id="WP_017838957.1">
    <property type="nucleotide sequence ID" value="NZ_CP035467.1"/>
</dbReference>
<evidence type="ECO:0000313" key="8">
    <source>
        <dbReference type="Proteomes" id="UP000305881"/>
    </source>
</evidence>
<feature type="transmembrane region" description="Helical" evidence="6">
    <location>
        <begin position="213"/>
        <end position="236"/>
    </location>
</feature>
<dbReference type="PANTHER" id="PTHR21716">
    <property type="entry name" value="TRANSMEMBRANE PROTEIN"/>
    <property type="match status" value="1"/>
</dbReference>
<dbReference type="InterPro" id="IPR002549">
    <property type="entry name" value="AI-2E-like"/>
</dbReference>
<feature type="transmembrane region" description="Helical" evidence="6">
    <location>
        <begin position="36"/>
        <end position="54"/>
    </location>
</feature>
<keyword evidence="4 6" id="KW-1133">Transmembrane helix</keyword>
<dbReference type="OrthoDB" id="5298283at2"/>